<dbReference type="EMBL" id="LAZR01059178">
    <property type="protein sequence ID" value="KKK68351.1"/>
    <property type="molecule type" value="Genomic_DNA"/>
</dbReference>
<comment type="caution">
    <text evidence="1">The sequence shown here is derived from an EMBL/GenBank/DDBJ whole genome shotgun (WGS) entry which is preliminary data.</text>
</comment>
<proteinExistence type="predicted"/>
<accession>A0A0F9A828</accession>
<reference evidence="1" key="1">
    <citation type="journal article" date="2015" name="Nature">
        <title>Complex archaea that bridge the gap between prokaryotes and eukaryotes.</title>
        <authorList>
            <person name="Spang A."/>
            <person name="Saw J.H."/>
            <person name="Jorgensen S.L."/>
            <person name="Zaremba-Niedzwiedzka K."/>
            <person name="Martijn J."/>
            <person name="Lind A.E."/>
            <person name="van Eijk R."/>
            <person name="Schleper C."/>
            <person name="Guy L."/>
            <person name="Ettema T.J."/>
        </authorList>
    </citation>
    <scope>NUCLEOTIDE SEQUENCE</scope>
</reference>
<name>A0A0F9A828_9ZZZZ</name>
<evidence type="ECO:0000313" key="1">
    <source>
        <dbReference type="EMBL" id="KKK68351.1"/>
    </source>
</evidence>
<organism evidence="1">
    <name type="scientific">marine sediment metagenome</name>
    <dbReference type="NCBI Taxonomy" id="412755"/>
    <lineage>
        <taxon>unclassified sequences</taxon>
        <taxon>metagenomes</taxon>
        <taxon>ecological metagenomes</taxon>
    </lineage>
</organism>
<dbReference type="AlphaFoldDB" id="A0A0F9A828"/>
<protein>
    <submittedName>
        <fullName evidence="1">Uncharacterized protein</fullName>
    </submittedName>
</protein>
<sequence length="147" mass="14920">MPLATAVPILSAGFLPLFDPGQASTEEAAGVWADAYLAYALNAVNATVIPARRNTLAADLTIAFDPESNGGGRSPFLLALAGFWLGTPGIPTGVVAIFIPSGSIDSNPGNDATPQQQADAIADLIHQLTVNSAKIIPVPPGPPIPVA</sequence>
<gene>
    <name evidence="1" type="ORF">LCGC14_2944920</name>
</gene>